<feature type="non-terminal residue" evidence="3">
    <location>
        <position position="1"/>
    </location>
</feature>
<sequence length="55" mass="6616">VLVVHKVKDEISEKESDVHDLIETFYLYVIREKYKHIDLHNVNYNFLNLTLAVKE</sequence>
<gene>
    <name evidence="3" type="primary">ORF102885</name>
    <name evidence="1" type="synonym">ORF102871</name>
    <name evidence="2" type="synonym">ORF102883</name>
</gene>
<evidence type="ECO:0000313" key="2">
    <source>
        <dbReference type="EMBL" id="CEK77070.1"/>
    </source>
</evidence>
<evidence type="ECO:0000313" key="3">
    <source>
        <dbReference type="EMBL" id="CEK77071.1"/>
    </source>
</evidence>
<reference evidence="3" key="1">
    <citation type="submission" date="2014-12" db="EMBL/GenBank/DDBJ databases">
        <title>Insight into the proteome of Arion vulgaris.</title>
        <authorList>
            <person name="Aradska J."/>
            <person name="Bulat T."/>
            <person name="Smidak R."/>
            <person name="Sarate P."/>
            <person name="Gangsoo J."/>
            <person name="Sialana F."/>
            <person name="Bilban M."/>
            <person name="Lubec G."/>
        </authorList>
    </citation>
    <scope>NUCLEOTIDE SEQUENCE</scope>
    <source>
        <tissue evidence="3">Skin</tissue>
    </source>
</reference>
<accession>A0A0B7AAM5</accession>
<dbReference type="AlphaFoldDB" id="A0A0B7AAM5"/>
<dbReference type="EMBL" id="HACG01030206">
    <property type="protein sequence ID" value="CEK77071.1"/>
    <property type="molecule type" value="Transcribed_RNA"/>
</dbReference>
<proteinExistence type="predicted"/>
<protein>
    <submittedName>
        <fullName evidence="3">Uncharacterized protein</fullName>
    </submittedName>
</protein>
<dbReference type="EMBL" id="HACG01030200">
    <property type="protein sequence ID" value="CEK77065.1"/>
    <property type="molecule type" value="Transcribed_RNA"/>
</dbReference>
<name>A0A0B7AAM5_9EUPU</name>
<organism evidence="3">
    <name type="scientific">Arion vulgaris</name>
    <dbReference type="NCBI Taxonomy" id="1028688"/>
    <lineage>
        <taxon>Eukaryota</taxon>
        <taxon>Metazoa</taxon>
        <taxon>Spiralia</taxon>
        <taxon>Lophotrochozoa</taxon>
        <taxon>Mollusca</taxon>
        <taxon>Gastropoda</taxon>
        <taxon>Heterobranchia</taxon>
        <taxon>Euthyneura</taxon>
        <taxon>Panpulmonata</taxon>
        <taxon>Eupulmonata</taxon>
        <taxon>Stylommatophora</taxon>
        <taxon>Helicina</taxon>
        <taxon>Arionoidea</taxon>
        <taxon>Arionidae</taxon>
        <taxon>Arion</taxon>
    </lineage>
</organism>
<dbReference type="EMBL" id="HACG01030205">
    <property type="protein sequence ID" value="CEK77070.1"/>
    <property type="molecule type" value="Transcribed_RNA"/>
</dbReference>
<evidence type="ECO:0000313" key="1">
    <source>
        <dbReference type="EMBL" id="CEK77065.1"/>
    </source>
</evidence>